<dbReference type="AlphaFoldDB" id="A0A4Y7NKF1"/>
<evidence type="ECO:0000256" key="3">
    <source>
        <dbReference type="ARBA" id="ARBA00018596"/>
    </source>
</evidence>
<evidence type="ECO:0000256" key="2">
    <source>
        <dbReference type="ARBA" id="ARBA00007299"/>
    </source>
</evidence>
<gene>
    <name evidence="9" type="primary">EOG090X07VJ</name>
</gene>
<evidence type="ECO:0000256" key="5">
    <source>
        <dbReference type="ARBA" id="ARBA00023242"/>
    </source>
</evidence>
<evidence type="ECO:0000259" key="8">
    <source>
        <dbReference type="Pfam" id="PF22062"/>
    </source>
</evidence>
<dbReference type="GO" id="GO:0003677">
    <property type="term" value="F:DNA binding"/>
    <property type="evidence" value="ECO:0007669"/>
    <property type="project" value="InterPro"/>
</dbReference>
<evidence type="ECO:0000259" key="7">
    <source>
        <dbReference type="Pfam" id="PF04042"/>
    </source>
</evidence>
<accession>A0A4Y7NKF1</accession>
<dbReference type="EMBL" id="LR023448">
    <property type="protein sequence ID" value="SVE93067.1"/>
    <property type="molecule type" value="mRNA"/>
</dbReference>
<feature type="domain" description="DNA polymerase alpha subunit B OB" evidence="8">
    <location>
        <begin position="113"/>
        <end position="217"/>
    </location>
</feature>
<dbReference type="GO" id="GO:0006270">
    <property type="term" value="P:DNA replication initiation"/>
    <property type="evidence" value="ECO:0007669"/>
    <property type="project" value="TreeGrafter"/>
</dbReference>
<evidence type="ECO:0000256" key="4">
    <source>
        <dbReference type="ARBA" id="ARBA00022705"/>
    </source>
</evidence>
<protein>
    <recommendedName>
        <fullName evidence="3">DNA polymerase alpha subunit B</fullName>
    </recommendedName>
</protein>
<proteinExistence type="evidence at transcript level"/>
<organism evidence="9">
    <name type="scientific">Moina brachiata</name>
    <dbReference type="NCBI Taxonomy" id="675436"/>
    <lineage>
        <taxon>Eukaryota</taxon>
        <taxon>Metazoa</taxon>
        <taxon>Ecdysozoa</taxon>
        <taxon>Arthropoda</taxon>
        <taxon>Crustacea</taxon>
        <taxon>Branchiopoda</taxon>
        <taxon>Diplostraca</taxon>
        <taxon>Cladocera</taxon>
        <taxon>Anomopoda</taxon>
        <taxon>Moinidae</taxon>
        <taxon>Moina</taxon>
    </lineage>
</organism>
<dbReference type="InterPro" id="IPR016722">
    <property type="entry name" value="DNA_pol_alpha_bsu"/>
</dbReference>
<dbReference type="Gene3D" id="3.60.21.60">
    <property type="match status" value="2"/>
</dbReference>
<feature type="domain" description="DNA polymerase alpha/delta/epsilon subunit B" evidence="7">
    <location>
        <begin position="238"/>
        <end position="440"/>
    </location>
</feature>
<comment type="subcellular location">
    <subcellularLocation>
        <location evidence="1">Nucleus</location>
    </subcellularLocation>
</comment>
<keyword evidence="4" id="KW-0235">DNA replication</keyword>
<dbReference type="InterPro" id="IPR007185">
    <property type="entry name" value="DNA_pol_a/d/e_bsu"/>
</dbReference>
<evidence type="ECO:0000313" key="9">
    <source>
        <dbReference type="EMBL" id="SVE93067.1"/>
    </source>
</evidence>
<dbReference type="InterPro" id="IPR054300">
    <property type="entry name" value="OB_DPOA2"/>
</dbReference>
<keyword evidence="5" id="KW-0539">Nucleus</keyword>
<dbReference type="GO" id="GO:0005658">
    <property type="term" value="C:alpha DNA polymerase:primase complex"/>
    <property type="evidence" value="ECO:0007669"/>
    <property type="project" value="TreeGrafter"/>
</dbReference>
<dbReference type="PANTHER" id="PTHR23061">
    <property type="entry name" value="DNA POLYMERASE 2 ALPHA 70 KDA SUBUNIT"/>
    <property type="match status" value="1"/>
</dbReference>
<comment type="similarity">
    <text evidence="2">Belongs to the DNA polymerase alpha subunit B family.</text>
</comment>
<evidence type="ECO:0000256" key="6">
    <source>
        <dbReference type="SAM" id="MobiDB-lite"/>
    </source>
</evidence>
<dbReference type="Pfam" id="PF22062">
    <property type="entry name" value="OB_DPOA2"/>
    <property type="match status" value="1"/>
</dbReference>
<feature type="region of interest" description="Disordered" evidence="6">
    <location>
        <begin position="1"/>
        <end position="30"/>
    </location>
</feature>
<evidence type="ECO:0000256" key="1">
    <source>
        <dbReference type="ARBA" id="ARBA00004123"/>
    </source>
</evidence>
<dbReference type="PIRSF" id="PIRSF018300">
    <property type="entry name" value="DNA_pol_alph_2"/>
    <property type="match status" value="1"/>
</dbReference>
<dbReference type="PANTHER" id="PTHR23061:SF12">
    <property type="entry name" value="DNA POLYMERASE ALPHA SUBUNIT B"/>
    <property type="match status" value="1"/>
</dbReference>
<sequence>MWKSAAHRSSYSNGGAKRNAPEGTPHNKRLAGLGQSYTVQSPSAFSPSTPGTAVKYNSRNNAGEVVAKYPNAQTTLSWKQSKWQPKISLHGIVETALATQYKYMFNRLRDKYDIIEERIHSLGKLMADKLSLEEYSPVHPLETESFTTIGRVCCDATTGGGKLNASSLLLEGSREVSSGHTVALDVSRVKEYSLFPGQVVAVQGSNPTGKRIVVSSVISPPSNPVFKTDVDIPGPMNVLAACGPFTFADDLDFAPLHDLIKQVNEMNPHLVILMGPFLDVKNKKIESGNLDRTYQEEFDIFLQKLQASIHNSIQVIVIPSWRDIHHRSVYPTPPFQPKDAQENFHFFSDPCILNINGVFVGMTSTDILFHLGKEEISCTPQGSDRMARLVSHLFSQQSFYPLNPPAEEMSIDDEYAEDHTKIPFTPHLLILPSDLRFFIKNVQGCVVVNTERIVKGVSGGTYAKLQITGQDNNVSVAGEIVRI</sequence>
<name>A0A4Y7NKF1_9CRUS</name>
<reference evidence="9" key="1">
    <citation type="submission" date="2018-08" db="EMBL/GenBank/DDBJ databases">
        <authorList>
            <person name="Cornetti L."/>
        </authorList>
    </citation>
    <scope>NUCLEOTIDE SEQUENCE</scope>
    <source>
        <strain evidence="9">DE-FRO-2-1</strain>
    </source>
</reference>
<dbReference type="Pfam" id="PF04042">
    <property type="entry name" value="DNA_pol_E_B"/>
    <property type="match status" value="1"/>
</dbReference>